<dbReference type="STRING" id="550447.SAMN05428946_2020"/>
<dbReference type="Proteomes" id="UP000187550">
    <property type="component" value="Unassembled WGS sequence"/>
</dbReference>
<feature type="transmembrane region" description="Helical" evidence="1">
    <location>
        <begin position="144"/>
        <end position="170"/>
    </location>
</feature>
<evidence type="ECO:0008006" key="4">
    <source>
        <dbReference type="Google" id="ProtNLM"/>
    </source>
</evidence>
<reference evidence="3" key="1">
    <citation type="submission" date="2017-01" db="EMBL/GenBank/DDBJ databases">
        <authorList>
            <person name="Varghese N."/>
            <person name="Submissions S."/>
        </authorList>
    </citation>
    <scope>NUCLEOTIDE SEQUENCE [LARGE SCALE GENOMIC DNA]</scope>
    <source>
        <strain evidence="3">MNA4</strain>
    </source>
</reference>
<protein>
    <recommendedName>
        <fullName evidence="4">ABC-2 family transporter protein</fullName>
    </recommendedName>
</protein>
<feature type="transmembrane region" description="Helical" evidence="1">
    <location>
        <begin position="49"/>
        <end position="73"/>
    </location>
</feature>
<name>A0A1U7PRD4_9BACI</name>
<feature type="transmembrane region" description="Helical" evidence="1">
    <location>
        <begin position="21"/>
        <end position="43"/>
    </location>
</feature>
<accession>A0A1U7PRD4</accession>
<gene>
    <name evidence="2" type="ORF">SAMN05428946_2020</name>
</gene>
<sequence>MPMSRWKGLLYKEWIVARPGLAAVMIAVLLAIGVLPFLFHRYISGETSVITYGFVLSSFTLLFLSYMPVLSLFTSLTMDMKRADIWLHSPSSVGVLVGAKALFAVVTTVAAMVWLVFILMMVFLTSGGAAGIPEELGTGVFIGFFGEIGSLVLLISLIQLSVGFLFWSIYQGLRHKFGRILAVPVTFLLFIGSFWLNDKLSGLPAAERLLGAGEFRFPNTERLTQYSDLGIELSGSLAAGGLVVALAVSVLLFWLGLLLFDKKVAGA</sequence>
<organism evidence="2 3">
    <name type="scientific">Edaphobacillus lindanitolerans</name>
    <dbReference type="NCBI Taxonomy" id="550447"/>
    <lineage>
        <taxon>Bacteria</taxon>
        <taxon>Bacillati</taxon>
        <taxon>Bacillota</taxon>
        <taxon>Bacilli</taxon>
        <taxon>Bacillales</taxon>
        <taxon>Bacillaceae</taxon>
        <taxon>Edaphobacillus</taxon>
    </lineage>
</organism>
<keyword evidence="1" id="KW-0812">Transmembrane</keyword>
<feature type="transmembrane region" description="Helical" evidence="1">
    <location>
        <begin position="93"/>
        <end position="124"/>
    </location>
</feature>
<proteinExistence type="predicted"/>
<keyword evidence="3" id="KW-1185">Reference proteome</keyword>
<evidence type="ECO:0000256" key="1">
    <source>
        <dbReference type="SAM" id="Phobius"/>
    </source>
</evidence>
<keyword evidence="1" id="KW-1133">Transmembrane helix</keyword>
<feature type="transmembrane region" description="Helical" evidence="1">
    <location>
        <begin position="177"/>
        <end position="196"/>
    </location>
</feature>
<feature type="transmembrane region" description="Helical" evidence="1">
    <location>
        <begin position="237"/>
        <end position="260"/>
    </location>
</feature>
<evidence type="ECO:0000313" key="3">
    <source>
        <dbReference type="Proteomes" id="UP000187550"/>
    </source>
</evidence>
<dbReference type="EMBL" id="FTPL01000003">
    <property type="protein sequence ID" value="SIT87215.1"/>
    <property type="molecule type" value="Genomic_DNA"/>
</dbReference>
<dbReference type="AlphaFoldDB" id="A0A1U7PRD4"/>
<keyword evidence="1" id="KW-0472">Membrane</keyword>
<evidence type="ECO:0000313" key="2">
    <source>
        <dbReference type="EMBL" id="SIT87215.1"/>
    </source>
</evidence>